<evidence type="ECO:0000313" key="4">
    <source>
        <dbReference type="EMBL" id="AWT59512.1"/>
    </source>
</evidence>
<evidence type="ECO:0000313" key="5">
    <source>
        <dbReference type="Proteomes" id="UP000247465"/>
    </source>
</evidence>
<dbReference type="Gene3D" id="3.40.50.720">
    <property type="entry name" value="NAD(P)-binding Rossmann-like Domain"/>
    <property type="match status" value="1"/>
</dbReference>
<dbReference type="EMBL" id="CP029803">
    <property type="protein sequence ID" value="AWT59512.1"/>
    <property type="molecule type" value="Genomic_DNA"/>
</dbReference>
<dbReference type="InterPro" id="IPR050463">
    <property type="entry name" value="Gfo/Idh/MocA_oxidrdct_glycsds"/>
</dbReference>
<accession>A0A2Z4AP94</accession>
<dbReference type="Pfam" id="PF01408">
    <property type="entry name" value="GFO_IDH_MocA"/>
    <property type="match status" value="1"/>
</dbReference>
<feature type="domain" description="Gfo/Idh/MocA-like oxidoreductase N-terminal" evidence="2">
    <location>
        <begin position="34"/>
        <end position="145"/>
    </location>
</feature>
<evidence type="ECO:0000259" key="3">
    <source>
        <dbReference type="Pfam" id="PF22725"/>
    </source>
</evidence>
<dbReference type="SUPFAM" id="SSF55347">
    <property type="entry name" value="Glyceraldehyde-3-phosphate dehydrogenase-like, C-terminal domain"/>
    <property type="match status" value="1"/>
</dbReference>
<sequence>MSTYRSTIVGLTGIGARRSEEPSNLPVFYSKPKSHAAAYFRHPQTDLVGVCDIRQEQLDAFKEEWQDIWPEMHYYTDYKEMQENEKPDMVSVATPDHFHADITVNAAEGGAKAILCEKPLATTLEDVDRMIAATEANDTLLSVEHTRRWGGTFHAVRELIRSGELGRLNGITANLLGPRSMLFRNGTHIVDTICFFAESTPQWVFAELEEGFSHFTEYKGDGGKDPATDPAASGYIHFANGIRAFYNGLKTTSSSGSDWQLFCEKGRIDINNNTATVIESSFVSGSSRTILEPDEYMHTHQLGAVAELIDVLENGGELVSPGTEARKTVQILLMFLKSHELGNLRVDL</sequence>
<dbReference type="AlphaFoldDB" id="A0A2Z4AP94"/>
<dbReference type="PANTHER" id="PTHR43818">
    <property type="entry name" value="BCDNA.GH03377"/>
    <property type="match status" value="1"/>
</dbReference>
<gene>
    <name evidence="4" type="primary">pht4_2</name>
    <name evidence="4" type="ORF">DF168_00702</name>
</gene>
<reference evidence="4 5" key="1">
    <citation type="submission" date="2018-06" db="EMBL/GenBank/DDBJ databases">
        <title>Draft Genome Sequence of a Novel Marine Bacterium Related to the Verrucomicrobia.</title>
        <authorList>
            <person name="Vosseberg J."/>
            <person name="Martijn J."/>
            <person name="Ettema T.J.G."/>
        </authorList>
    </citation>
    <scope>NUCLEOTIDE SEQUENCE [LARGE SCALE GENOMIC DNA]</scope>
    <source>
        <strain evidence="4">TARA_B100001123</strain>
    </source>
</reference>
<keyword evidence="1 4" id="KW-0560">Oxidoreductase</keyword>
<dbReference type="GO" id="GO:0016491">
    <property type="term" value="F:oxidoreductase activity"/>
    <property type="evidence" value="ECO:0007669"/>
    <property type="project" value="UniProtKB-KW"/>
</dbReference>
<dbReference type="PANTHER" id="PTHR43818:SF11">
    <property type="entry name" value="BCDNA.GH03377"/>
    <property type="match status" value="1"/>
</dbReference>
<dbReference type="Gene3D" id="3.30.360.10">
    <property type="entry name" value="Dihydrodipicolinate Reductase, domain 2"/>
    <property type="match status" value="1"/>
</dbReference>
<evidence type="ECO:0000256" key="1">
    <source>
        <dbReference type="ARBA" id="ARBA00023002"/>
    </source>
</evidence>
<proteinExistence type="predicted"/>
<organism evidence="4 5">
    <name type="scientific">Candidatus Moanibacter tarae</name>
    <dbReference type="NCBI Taxonomy" id="2200854"/>
    <lineage>
        <taxon>Bacteria</taxon>
        <taxon>Pseudomonadati</taxon>
        <taxon>Verrucomicrobiota</taxon>
        <taxon>Opitutia</taxon>
        <taxon>Puniceicoccales</taxon>
        <taxon>Puniceicoccales incertae sedis</taxon>
        <taxon>Candidatus Moanibacter</taxon>
    </lineage>
</organism>
<dbReference type="Pfam" id="PF22725">
    <property type="entry name" value="GFO_IDH_MocA_C3"/>
    <property type="match status" value="1"/>
</dbReference>
<dbReference type="Proteomes" id="UP000247465">
    <property type="component" value="Chromosome"/>
</dbReference>
<evidence type="ECO:0000259" key="2">
    <source>
        <dbReference type="Pfam" id="PF01408"/>
    </source>
</evidence>
<dbReference type="EC" id="1.-.-.-" evidence="4"/>
<feature type="domain" description="GFO/IDH/MocA-like oxidoreductase" evidence="3">
    <location>
        <begin position="153"/>
        <end position="268"/>
    </location>
</feature>
<dbReference type="KEGG" id="mtar:DF168_00702"/>
<dbReference type="InterPro" id="IPR000683">
    <property type="entry name" value="Gfo/Idh/MocA-like_OxRdtase_N"/>
</dbReference>
<dbReference type="InterPro" id="IPR055170">
    <property type="entry name" value="GFO_IDH_MocA-like_dom"/>
</dbReference>
<name>A0A2Z4AP94_9BACT</name>
<dbReference type="SUPFAM" id="SSF51735">
    <property type="entry name" value="NAD(P)-binding Rossmann-fold domains"/>
    <property type="match status" value="1"/>
</dbReference>
<protein>
    <submittedName>
        <fullName evidence="4">4,5-dihydroxyphthalate dehydrogenase</fullName>
        <ecNumber evidence="4">1.-.-.-</ecNumber>
    </submittedName>
</protein>
<dbReference type="GO" id="GO:0000166">
    <property type="term" value="F:nucleotide binding"/>
    <property type="evidence" value="ECO:0007669"/>
    <property type="project" value="InterPro"/>
</dbReference>
<dbReference type="InterPro" id="IPR036291">
    <property type="entry name" value="NAD(P)-bd_dom_sf"/>
</dbReference>